<sequence>MTETPQTGTDQKEQGSVPEGQTLWDGDSGTLRAGSRRALAALIKGPYISAERQSQNWRALMADTDSIRSRLADMFLDLVVDAERGVAFVRNAETYDGEAPQVVRTRSLTLMDTAMLLHLRRELVSVPAGQRVIVGREEVFEQLAGYRDAASTDAALFAKRIRASWDAMSKLGILQPTPATQTEGRYEISPVLRLIFGPDEISAVSAVYDGMLAGGQVSVSEGDESLSEDEGSPDEEPREDTDDSEDGV</sequence>
<evidence type="ECO:0000313" key="3">
    <source>
        <dbReference type="Proteomes" id="UP000633136"/>
    </source>
</evidence>
<feature type="region of interest" description="Disordered" evidence="1">
    <location>
        <begin position="1"/>
        <end position="28"/>
    </location>
</feature>
<reference evidence="2" key="2">
    <citation type="submission" date="2020-09" db="EMBL/GenBank/DDBJ databases">
        <authorList>
            <person name="Sun Q."/>
            <person name="Zhou Y."/>
        </authorList>
    </citation>
    <scope>NUCLEOTIDE SEQUENCE</scope>
    <source>
        <strain evidence="2">CGMCC 1.15388</strain>
    </source>
</reference>
<feature type="compositionally biased region" description="Acidic residues" evidence="1">
    <location>
        <begin position="221"/>
        <end position="248"/>
    </location>
</feature>
<name>A0A917AW63_9MICC</name>
<organism evidence="2 3">
    <name type="scientific">Nesterenkonia cremea</name>
    <dbReference type="NCBI Taxonomy" id="1882340"/>
    <lineage>
        <taxon>Bacteria</taxon>
        <taxon>Bacillati</taxon>
        <taxon>Actinomycetota</taxon>
        <taxon>Actinomycetes</taxon>
        <taxon>Micrococcales</taxon>
        <taxon>Micrococcaceae</taxon>
        <taxon>Nesterenkonia</taxon>
    </lineage>
</organism>
<reference evidence="2" key="1">
    <citation type="journal article" date="2014" name="Int. J. Syst. Evol. Microbiol.">
        <title>Complete genome sequence of Corynebacterium casei LMG S-19264T (=DSM 44701T), isolated from a smear-ripened cheese.</title>
        <authorList>
            <consortium name="US DOE Joint Genome Institute (JGI-PGF)"/>
            <person name="Walter F."/>
            <person name="Albersmeier A."/>
            <person name="Kalinowski J."/>
            <person name="Ruckert C."/>
        </authorList>
    </citation>
    <scope>NUCLEOTIDE SEQUENCE</scope>
    <source>
        <strain evidence="2">CGMCC 1.15388</strain>
    </source>
</reference>
<keyword evidence="3" id="KW-1185">Reference proteome</keyword>
<proteinExistence type="predicted"/>
<dbReference type="EMBL" id="BMIS01000011">
    <property type="protein sequence ID" value="GGE74987.1"/>
    <property type="molecule type" value="Genomic_DNA"/>
</dbReference>
<dbReference type="Proteomes" id="UP000633136">
    <property type="component" value="Unassembled WGS sequence"/>
</dbReference>
<evidence type="ECO:0000256" key="1">
    <source>
        <dbReference type="SAM" id="MobiDB-lite"/>
    </source>
</evidence>
<dbReference type="InterPro" id="IPR025449">
    <property type="entry name" value="JetB"/>
</dbReference>
<feature type="region of interest" description="Disordered" evidence="1">
    <location>
        <begin position="218"/>
        <end position="248"/>
    </location>
</feature>
<dbReference type="AlphaFoldDB" id="A0A917AW63"/>
<evidence type="ECO:0000313" key="2">
    <source>
        <dbReference type="EMBL" id="GGE74987.1"/>
    </source>
</evidence>
<dbReference type="RefSeq" id="WP_188685803.1">
    <property type="nucleotide sequence ID" value="NZ_BMIS01000011.1"/>
</dbReference>
<protein>
    <recommendedName>
        <fullName evidence="4">DUF4194 domain-containing protein</fullName>
    </recommendedName>
</protein>
<accession>A0A917AW63</accession>
<gene>
    <name evidence="2" type="ORF">GCM10011401_22760</name>
</gene>
<dbReference type="Pfam" id="PF13835">
    <property type="entry name" value="DUF4194"/>
    <property type="match status" value="1"/>
</dbReference>
<comment type="caution">
    <text evidence="2">The sequence shown here is derived from an EMBL/GenBank/DDBJ whole genome shotgun (WGS) entry which is preliminary data.</text>
</comment>
<evidence type="ECO:0008006" key="4">
    <source>
        <dbReference type="Google" id="ProtNLM"/>
    </source>
</evidence>